<dbReference type="OrthoDB" id="2015213at2759"/>
<feature type="transmembrane region" description="Helical" evidence="4">
    <location>
        <begin position="35"/>
        <end position="58"/>
    </location>
</feature>
<dbReference type="Gene3D" id="1.10.246.130">
    <property type="match status" value="1"/>
</dbReference>
<dbReference type="STRING" id="1157962.A0A250XMY7"/>
<dbReference type="SUPFAM" id="SSF56235">
    <property type="entry name" value="N-terminal nucleophile aminohydrolases (Ntn hydrolases)"/>
    <property type="match status" value="1"/>
</dbReference>
<feature type="binding site" evidence="3">
    <location>
        <position position="159"/>
    </location>
    <ligand>
        <name>L-glutamate</name>
        <dbReference type="ChEBI" id="CHEBI:29985"/>
    </ligand>
</feature>
<dbReference type="AlphaFoldDB" id="A0A250XMY7"/>
<dbReference type="Proteomes" id="UP000232323">
    <property type="component" value="Unassembled WGS sequence"/>
</dbReference>
<dbReference type="PROSITE" id="PS00462">
    <property type="entry name" value="G_GLU_TRANSPEPTIDASE"/>
    <property type="match status" value="1"/>
</dbReference>
<dbReference type="PRINTS" id="PR01210">
    <property type="entry name" value="GGTRANSPTASE"/>
</dbReference>
<dbReference type="InterPro" id="IPR043137">
    <property type="entry name" value="GGT_ssub_C"/>
</dbReference>
<evidence type="ECO:0000256" key="4">
    <source>
        <dbReference type="SAM" id="Phobius"/>
    </source>
</evidence>
<keyword evidence="4" id="KW-1133">Transmembrane helix</keyword>
<organism evidence="5 6">
    <name type="scientific">Chlamydomonas eustigma</name>
    <dbReference type="NCBI Taxonomy" id="1157962"/>
    <lineage>
        <taxon>Eukaryota</taxon>
        <taxon>Viridiplantae</taxon>
        <taxon>Chlorophyta</taxon>
        <taxon>core chlorophytes</taxon>
        <taxon>Chlorophyceae</taxon>
        <taxon>CS clade</taxon>
        <taxon>Chlamydomonadales</taxon>
        <taxon>Chlamydomonadaceae</taxon>
        <taxon>Chlamydomonas</taxon>
    </lineage>
</organism>
<protein>
    <recommendedName>
        <fullName evidence="7">Gamma-glutamyltransferase</fullName>
    </recommendedName>
</protein>
<name>A0A250XMY7_9CHLO</name>
<dbReference type="GO" id="GO:0006751">
    <property type="term" value="P:glutathione catabolic process"/>
    <property type="evidence" value="ECO:0007669"/>
    <property type="project" value="InterPro"/>
</dbReference>
<dbReference type="GO" id="GO:0036374">
    <property type="term" value="F:glutathione hydrolase activity"/>
    <property type="evidence" value="ECO:0007669"/>
    <property type="project" value="InterPro"/>
</dbReference>
<dbReference type="InterPro" id="IPR029055">
    <property type="entry name" value="Ntn_hydrolases_N"/>
</dbReference>
<dbReference type="InterPro" id="IPR000101">
    <property type="entry name" value="GGT_peptidase"/>
</dbReference>
<proteinExistence type="inferred from homology"/>
<dbReference type="GO" id="GO:0005886">
    <property type="term" value="C:plasma membrane"/>
    <property type="evidence" value="ECO:0007669"/>
    <property type="project" value="TreeGrafter"/>
</dbReference>
<reference evidence="5 6" key="1">
    <citation type="submission" date="2017-08" db="EMBL/GenBank/DDBJ databases">
        <title>Acidophilic green algal genome provides insights into adaptation to an acidic environment.</title>
        <authorList>
            <person name="Hirooka S."/>
            <person name="Hirose Y."/>
            <person name="Kanesaki Y."/>
            <person name="Higuchi S."/>
            <person name="Fujiwara T."/>
            <person name="Onuma R."/>
            <person name="Era A."/>
            <person name="Ohbayashi R."/>
            <person name="Uzuka A."/>
            <person name="Nozaki H."/>
            <person name="Yoshikawa H."/>
            <person name="Miyagishima S.Y."/>
        </authorList>
    </citation>
    <scope>NUCLEOTIDE SEQUENCE [LARGE SCALE GENOMIC DNA]</scope>
    <source>
        <strain evidence="5 6">NIES-2499</strain>
    </source>
</reference>
<dbReference type="EMBL" id="BEGY01000121">
    <property type="protein sequence ID" value="GAX84299.1"/>
    <property type="molecule type" value="Genomic_DNA"/>
</dbReference>
<comment type="similarity">
    <text evidence="1">Belongs to the gamma-glutamyltransferase family.</text>
</comment>
<comment type="caution">
    <text evidence="5">The sequence shown here is derived from an EMBL/GenBank/DDBJ whole genome shotgun (WGS) entry which is preliminary data.</text>
</comment>
<dbReference type="PANTHER" id="PTHR11686">
    <property type="entry name" value="GAMMA GLUTAMYL TRANSPEPTIDASE"/>
    <property type="match status" value="1"/>
</dbReference>
<feature type="binding site" evidence="3">
    <location>
        <position position="491"/>
    </location>
    <ligand>
        <name>L-glutamate</name>
        <dbReference type="ChEBI" id="CHEBI:29985"/>
    </ligand>
</feature>
<dbReference type="Pfam" id="PF01019">
    <property type="entry name" value="G_glu_transpept"/>
    <property type="match status" value="1"/>
</dbReference>
<evidence type="ECO:0000256" key="1">
    <source>
        <dbReference type="ARBA" id="ARBA00009381"/>
    </source>
</evidence>
<gene>
    <name evidence="5" type="ORF">CEUSTIGMA_g11721.t1</name>
</gene>
<evidence type="ECO:0000256" key="2">
    <source>
        <dbReference type="PIRSR" id="PIRSR600101-1"/>
    </source>
</evidence>
<sequence>MLYTIIRKNDLEDLQLSGNDGVTENHKNTKNAHSVALRVGCSVVVLFVVTAACTMLIMGGNHLTSSEVKLSSTCKTAFDCDFSGRPRKIQTKGGLVVADHGVCSEIGAQALDDGGHAVDAAVATAICQGVINSFASGLGGGDFLMIREANGSSLFINAREQAASAATADMYVGKDSYAALDGGLAVAIPLQLKGLELAWSRYGKLPWSSLVVPSIKLAEDGFRMHPYLHYILSGPFTLRRIQNNTLLREVYLIHETDGSWRIPNVGEWCCRKPTLARSLRRISKLGAAWLYSPRQSKLMAAEIQSSGGILTETDLRSSFPTVHRPMSKKIGDFEFIFPPPPSSGAAVVLAMDILAGFPNTTSRMLTQHWLVESMKHIYAVRTSMGDPGTPEHPFRNMSELLSDMMDSEFSKRLRESVHDDRVLDASEYGGQWNPECLGGSLDVKEDHGTSHMSIVDAEGNAVSMTMTINTAFGSAVVSESTGIIFNNEMDDFNTKGPTGSHLLPGGSITCGDRS</sequence>
<dbReference type="InterPro" id="IPR043138">
    <property type="entry name" value="GGT_lsub"/>
</dbReference>
<feature type="active site" description="Nucleophile" evidence="2">
    <location>
        <position position="449"/>
    </location>
</feature>
<accession>A0A250XMY7</accession>
<keyword evidence="4" id="KW-0472">Membrane</keyword>
<evidence type="ECO:0008006" key="7">
    <source>
        <dbReference type="Google" id="ProtNLM"/>
    </source>
</evidence>
<dbReference type="PANTHER" id="PTHR11686:SF9">
    <property type="entry name" value="RE13973P"/>
    <property type="match status" value="1"/>
</dbReference>
<evidence type="ECO:0000313" key="6">
    <source>
        <dbReference type="Proteomes" id="UP000232323"/>
    </source>
</evidence>
<keyword evidence="4" id="KW-0812">Transmembrane</keyword>
<keyword evidence="6" id="KW-1185">Reference proteome</keyword>
<evidence type="ECO:0000313" key="5">
    <source>
        <dbReference type="EMBL" id="GAX84299.1"/>
    </source>
</evidence>
<dbReference type="Gene3D" id="3.60.20.40">
    <property type="match status" value="1"/>
</dbReference>
<dbReference type="InterPro" id="IPR055262">
    <property type="entry name" value="GGT_CS"/>
</dbReference>
<feature type="binding site" evidence="3">
    <location>
        <begin position="467"/>
        <end position="469"/>
    </location>
    <ligand>
        <name>L-glutamate</name>
        <dbReference type="ChEBI" id="CHEBI:29985"/>
    </ligand>
</feature>
<evidence type="ECO:0000256" key="3">
    <source>
        <dbReference type="PIRSR" id="PIRSR600101-2"/>
    </source>
</evidence>